<comment type="caution">
    <text evidence="7">The sequence shown here is derived from an EMBL/GenBank/DDBJ whole genome shotgun (WGS) entry which is preliminary data.</text>
</comment>
<keyword evidence="8" id="KW-1185">Reference proteome</keyword>
<dbReference type="SUPFAM" id="SSF47384">
    <property type="entry name" value="Homodimeric domain of signal transducing histidine kinase"/>
    <property type="match status" value="1"/>
</dbReference>
<dbReference type="PROSITE" id="PS50110">
    <property type="entry name" value="RESPONSE_REGULATORY"/>
    <property type="match status" value="1"/>
</dbReference>
<dbReference type="InterPro" id="IPR036890">
    <property type="entry name" value="HATPase_C_sf"/>
</dbReference>
<dbReference type="RefSeq" id="WP_035714174.1">
    <property type="nucleotide sequence ID" value="NZ_CAMIFG010000011.1"/>
</dbReference>
<dbReference type="InterPro" id="IPR050736">
    <property type="entry name" value="Sensor_HK_Regulatory"/>
</dbReference>
<dbReference type="PANTHER" id="PTHR43711">
    <property type="entry name" value="TWO-COMPONENT HISTIDINE KINASE"/>
    <property type="match status" value="1"/>
</dbReference>
<dbReference type="Pfam" id="PF02518">
    <property type="entry name" value="HATPase_c"/>
    <property type="match status" value="1"/>
</dbReference>
<dbReference type="EC" id="2.7.13.3" evidence="2"/>
<dbReference type="InterPro" id="IPR003661">
    <property type="entry name" value="HisK_dim/P_dom"/>
</dbReference>
<organism evidence="7 8">
    <name type="scientific">Haematobacter massiliensis</name>
    <dbReference type="NCBI Taxonomy" id="195105"/>
    <lineage>
        <taxon>Bacteria</taxon>
        <taxon>Pseudomonadati</taxon>
        <taxon>Pseudomonadota</taxon>
        <taxon>Alphaproteobacteria</taxon>
        <taxon>Rhodobacterales</taxon>
        <taxon>Paracoccaceae</taxon>
        <taxon>Haematobacter</taxon>
    </lineage>
</organism>
<dbReference type="SUPFAM" id="SSF55874">
    <property type="entry name" value="ATPase domain of HSP90 chaperone/DNA topoisomerase II/histidine kinase"/>
    <property type="match status" value="1"/>
</dbReference>
<gene>
    <name evidence="7" type="ORF">CN97_03545</name>
</gene>
<dbReference type="Gene3D" id="1.10.287.130">
    <property type="match status" value="1"/>
</dbReference>
<evidence type="ECO:0000256" key="1">
    <source>
        <dbReference type="ARBA" id="ARBA00000085"/>
    </source>
</evidence>
<accession>A0A086XW13</accession>
<dbReference type="OrthoDB" id="9764438at2"/>
<evidence type="ECO:0000256" key="5">
    <source>
        <dbReference type="ARBA" id="ARBA00022777"/>
    </source>
</evidence>
<dbReference type="PRINTS" id="PR00344">
    <property type="entry name" value="BCTRLSENSOR"/>
</dbReference>
<dbReference type="InterPro" id="IPR003594">
    <property type="entry name" value="HATPase_dom"/>
</dbReference>
<dbReference type="InterPro" id="IPR001789">
    <property type="entry name" value="Sig_transdc_resp-reg_receiver"/>
</dbReference>
<dbReference type="Gene3D" id="3.30.565.10">
    <property type="entry name" value="Histidine kinase-like ATPase, C-terminal domain"/>
    <property type="match status" value="1"/>
</dbReference>
<evidence type="ECO:0000313" key="7">
    <source>
        <dbReference type="EMBL" id="KFI26213.1"/>
    </source>
</evidence>
<dbReference type="Proteomes" id="UP000028826">
    <property type="component" value="Unassembled WGS sequence"/>
</dbReference>
<dbReference type="EMBL" id="JGYG01000018">
    <property type="protein sequence ID" value="KFI26213.1"/>
    <property type="molecule type" value="Genomic_DNA"/>
</dbReference>
<keyword evidence="5" id="KW-0418">Kinase</keyword>
<reference evidence="7 8" key="1">
    <citation type="submission" date="2014-03" db="EMBL/GenBank/DDBJ databases">
        <title>Genome of Haematobacter massiliensis CCUG 47968.</title>
        <authorList>
            <person name="Wang D."/>
            <person name="Wang G."/>
        </authorList>
    </citation>
    <scope>NUCLEOTIDE SEQUENCE [LARGE SCALE GENOMIC DNA]</scope>
    <source>
        <strain evidence="7 8">CCUG 47968</strain>
    </source>
</reference>
<dbReference type="Gene3D" id="3.40.50.2300">
    <property type="match status" value="1"/>
</dbReference>
<evidence type="ECO:0000313" key="8">
    <source>
        <dbReference type="Proteomes" id="UP000028826"/>
    </source>
</evidence>
<dbReference type="SUPFAM" id="SSF52172">
    <property type="entry name" value="CheY-like"/>
    <property type="match status" value="1"/>
</dbReference>
<dbReference type="InterPro" id="IPR004358">
    <property type="entry name" value="Sig_transdc_His_kin-like_C"/>
</dbReference>
<dbReference type="CDD" id="cd00156">
    <property type="entry name" value="REC"/>
    <property type="match status" value="1"/>
</dbReference>
<dbReference type="CDD" id="cd00082">
    <property type="entry name" value="HisKA"/>
    <property type="match status" value="1"/>
</dbReference>
<dbReference type="SMART" id="SM00448">
    <property type="entry name" value="REC"/>
    <property type="match status" value="1"/>
</dbReference>
<sequence>MFRESDGPQRRIDKLEQINAALMQRLQRMEETRGSSYALTRTAAMLEREVLARNRELERALSELSEANAELARAREAADQASRAKSRFLRAAGHDLLQPLSAAKLFLTHLAETSAEPFQAELVERITASFDSAEELIRALLDIAKLDSARSEVSISPVSLGRLFQRVGIDLQPLATGRQVALRFVPTAQTVLSDPVLLRSIAQNLVSNALKYTTGHKVLVGARRDGEEIWLEVLDQGPGIAPSDQSRIFNEFERLSRSDQPGSGLGLSIVQRACQRLGHPLELISAPGRGSRFRVRLPRLGEMCLLPPQRAGMIEDPGALLDFLAGHRILIVENDPSVRSAFAFLLRSWGVDVTTAAGIESALATLEEGAPDAVLSDYRLDNGETGCDVIVALRDRLDKPLPALMVSAEQVEFIAEAAGQVGAEVLAKPLAEMDLRRSLARLLGGPAA</sequence>
<evidence type="ECO:0000256" key="3">
    <source>
        <dbReference type="ARBA" id="ARBA00022553"/>
    </source>
</evidence>
<dbReference type="eggNOG" id="COG0784">
    <property type="taxonomic scope" value="Bacteria"/>
</dbReference>
<dbReference type="Pfam" id="PF00512">
    <property type="entry name" value="HisKA"/>
    <property type="match status" value="1"/>
</dbReference>
<dbReference type="SMART" id="SM00387">
    <property type="entry name" value="HATPase_c"/>
    <property type="match status" value="1"/>
</dbReference>
<dbReference type="InterPro" id="IPR036097">
    <property type="entry name" value="HisK_dim/P_sf"/>
</dbReference>
<dbReference type="STRING" id="195105.CN97_03545"/>
<comment type="catalytic activity">
    <reaction evidence="1">
        <text>ATP + protein L-histidine = ADP + protein N-phospho-L-histidine.</text>
        <dbReference type="EC" id="2.7.13.3"/>
    </reaction>
</comment>
<dbReference type="InterPro" id="IPR005467">
    <property type="entry name" value="His_kinase_dom"/>
</dbReference>
<dbReference type="CDD" id="cd00075">
    <property type="entry name" value="HATPase"/>
    <property type="match status" value="1"/>
</dbReference>
<dbReference type="SMART" id="SM00388">
    <property type="entry name" value="HisKA"/>
    <property type="match status" value="1"/>
</dbReference>
<protein>
    <recommendedName>
        <fullName evidence="2">histidine kinase</fullName>
        <ecNumber evidence="2">2.7.13.3</ecNumber>
    </recommendedName>
</protein>
<keyword evidence="6" id="KW-0902">Two-component regulatory system</keyword>
<dbReference type="PANTHER" id="PTHR43711:SF1">
    <property type="entry name" value="HISTIDINE KINASE 1"/>
    <property type="match status" value="1"/>
</dbReference>
<dbReference type="Pfam" id="PF00072">
    <property type="entry name" value="Response_reg"/>
    <property type="match status" value="1"/>
</dbReference>
<name>A0A086XW13_9RHOB</name>
<dbReference type="InterPro" id="IPR011006">
    <property type="entry name" value="CheY-like_superfamily"/>
</dbReference>
<evidence type="ECO:0000256" key="2">
    <source>
        <dbReference type="ARBA" id="ARBA00012438"/>
    </source>
</evidence>
<keyword evidence="3" id="KW-0597">Phosphoprotein</keyword>
<dbReference type="PROSITE" id="PS50109">
    <property type="entry name" value="HIS_KIN"/>
    <property type="match status" value="1"/>
</dbReference>
<evidence type="ECO:0000256" key="6">
    <source>
        <dbReference type="ARBA" id="ARBA00023012"/>
    </source>
</evidence>
<dbReference type="eggNOG" id="COG2205">
    <property type="taxonomic scope" value="Bacteria"/>
</dbReference>
<proteinExistence type="predicted"/>
<dbReference type="GO" id="GO:0000155">
    <property type="term" value="F:phosphorelay sensor kinase activity"/>
    <property type="evidence" value="ECO:0007669"/>
    <property type="project" value="InterPro"/>
</dbReference>
<dbReference type="AlphaFoldDB" id="A0A086XW13"/>
<evidence type="ECO:0000256" key="4">
    <source>
        <dbReference type="ARBA" id="ARBA00022679"/>
    </source>
</evidence>
<keyword evidence="4" id="KW-0808">Transferase</keyword>